<organism evidence="1 2">
    <name type="scientific">Flagellimonas meridianipacifica</name>
    <dbReference type="NCBI Taxonomy" id="1080225"/>
    <lineage>
        <taxon>Bacteria</taxon>
        <taxon>Pseudomonadati</taxon>
        <taxon>Bacteroidota</taxon>
        <taxon>Flavobacteriia</taxon>
        <taxon>Flavobacteriales</taxon>
        <taxon>Flavobacteriaceae</taxon>
        <taxon>Flagellimonas</taxon>
    </lineage>
</organism>
<gene>
    <name evidence="1" type="ORF">CLV81_3372</name>
</gene>
<dbReference type="AlphaFoldDB" id="A0A2T0MBT4"/>
<evidence type="ECO:0000313" key="1">
    <source>
        <dbReference type="EMBL" id="PRX54967.1"/>
    </source>
</evidence>
<accession>A0A2T0MBT4</accession>
<dbReference type="Proteomes" id="UP000237640">
    <property type="component" value="Unassembled WGS sequence"/>
</dbReference>
<name>A0A2T0MBT4_9FLAO</name>
<keyword evidence="2" id="KW-1185">Reference proteome</keyword>
<protein>
    <submittedName>
        <fullName evidence="1">Uncharacterized protein</fullName>
    </submittedName>
</protein>
<sequence>MKLDYSQNTQEHRSTVGFHCSFFGRPTESVWEMELAIYKAEYQKIRELLFSNDTGKRYLAVIVCEVLEEQQVFKLTHLEKAHVKGLYDSESEVSFCAGCGFFESYSFRDLLRENTRFGEEARKWAFKKVSRPNSNDNHQKLKQ</sequence>
<proteinExistence type="predicted"/>
<comment type="caution">
    <text evidence="1">The sequence shown here is derived from an EMBL/GenBank/DDBJ whole genome shotgun (WGS) entry which is preliminary data.</text>
</comment>
<evidence type="ECO:0000313" key="2">
    <source>
        <dbReference type="Proteomes" id="UP000237640"/>
    </source>
</evidence>
<reference evidence="1 2" key="1">
    <citation type="submission" date="2018-03" db="EMBL/GenBank/DDBJ databases">
        <title>Genomic Encyclopedia of Archaeal and Bacterial Type Strains, Phase II (KMG-II): from individual species to whole genera.</title>
        <authorList>
            <person name="Goeker M."/>
        </authorList>
    </citation>
    <scope>NUCLEOTIDE SEQUENCE [LARGE SCALE GENOMIC DNA]</scope>
    <source>
        <strain evidence="1 2">DSM 25027</strain>
    </source>
</reference>
<dbReference type="EMBL" id="PVYX01000002">
    <property type="protein sequence ID" value="PRX54967.1"/>
    <property type="molecule type" value="Genomic_DNA"/>
</dbReference>